<comment type="caution">
    <text evidence="3">The sequence shown here is derived from an EMBL/GenBank/DDBJ whole genome shotgun (WGS) entry which is preliminary data.</text>
</comment>
<dbReference type="Gene3D" id="1.10.238.10">
    <property type="entry name" value="EF-hand"/>
    <property type="match status" value="1"/>
</dbReference>
<dbReference type="EMBL" id="JBHLTG010000001">
    <property type="protein sequence ID" value="MFC0677648.1"/>
    <property type="molecule type" value="Genomic_DNA"/>
</dbReference>
<feature type="domain" description="EF-hand" evidence="2">
    <location>
        <begin position="126"/>
        <end position="143"/>
    </location>
</feature>
<name>A0ABV6RP05_9GAMM</name>
<proteinExistence type="predicted"/>
<dbReference type="PROSITE" id="PS00018">
    <property type="entry name" value="EF_HAND_1"/>
    <property type="match status" value="1"/>
</dbReference>
<evidence type="ECO:0000313" key="4">
    <source>
        <dbReference type="Proteomes" id="UP001589896"/>
    </source>
</evidence>
<feature type="chain" id="PRO_5047066659" description="EF-hand domain-containing protein" evidence="1">
    <location>
        <begin position="25"/>
        <end position="148"/>
    </location>
</feature>
<dbReference type="Pfam" id="PF13202">
    <property type="entry name" value="EF-hand_5"/>
    <property type="match status" value="2"/>
</dbReference>
<feature type="domain" description="EF-hand" evidence="2">
    <location>
        <begin position="92"/>
        <end position="109"/>
    </location>
</feature>
<organism evidence="3 4">
    <name type="scientific">Lysobacter korlensis</name>
    <dbReference type="NCBI Taxonomy" id="553636"/>
    <lineage>
        <taxon>Bacteria</taxon>
        <taxon>Pseudomonadati</taxon>
        <taxon>Pseudomonadota</taxon>
        <taxon>Gammaproteobacteria</taxon>
        <taxon>Lysobacterales</taxon>
        <taxon>Lysobacteraceae</taxon>
        <taxon>Lysobacter</taxon>
    </lineage>
</organism>
<gene>
    <name evidence="3" type="ORF">ACFFGH_07300</name>
</gene>
<dbReference type="RefSeq" id="WP_386666436.1">
    <property type="nucleotide sequence ID" value="NZ_JBHLTG010000001.1"/>
</dbReference>
<dbReference type="SUPFAM" id="SSF47473">
    <property type="entry name" value="EF-hand"/>
    <property type="match status" value="1"/>
</dbReference>
<sequence length="148" mass="15452">MISKNLFGLGAAIALCFATGAADAQAKRQIEPVVPVGPAMSMGPNGPVVRQVVPVEMLEGVETVTLDTPRGPVVVISWPTGGKALKAENNIDFGVVDINDDGYLTSAELDTTATRGAAVGRLSTRFKELDTSGDGKLSAEEVMGFVYR</sequence>
<evidence type="ECO:0000256" key="1">
    <source>
        <dbReference type="SAM" id="SignalP"/>
    </source>
</evidence>
<dbReference type="InterPro" id="IPR011992">
    <property type="entry name" value="EF-hand-dom_pair"/>
</dbReference>
<keyword evidence="1" id="KW-0732">Signal</keyword>
<dbReference type="InterPro" id="IPR002048">
    <property type="entry name" value="EF_hand_dom"/>
</dbReference>
<keyword evidence="4" id="KW-1185">Reference proteome</keyword>
<dbReference type="Proteomes" id="UP001589896">
    <property type="component" value="Unassembled WGS sequence"/>
</dbReference>
<reference evidence="3 4" key="1">
    <citation type="submission" date="2024-09" db="EMBL/GenBank/DDBJ databases">
        <authorList>
            <person name="Sun Q."/>
            <person name="Mori K."/>
        </authorList>
    </citation>
    <scope>NUCLEOTIDE SEQUENCE [LARGE SCALE GENOMIC DNA]</scope>
    <source>
        <strain evidence="3 4">KCTC 23076</strain>
    </source>
</reference>
<feature type="signal peptide" evidence="1">
    <location>
        <begin position="1"/>
        <end position="24"/>
    </location>
</feature>
<protein>
    <recommendedName>
        <fullName evidence="2">EF-hand domain-containing protein</fullName>
    </recommendedName>
</protein>
<evidence type="ECO:0000259" key="2">
    <source>
        <dbReference type="Pfam" id="PF13202"/>
    </source>
</evidence>
<accession>A0ABV6RP05</accession>
<evidence type="ECO:0000313" key="3">
    <source>
        <dbReference type="EMBL" id="MFC0677648.1"/>
    </source>
</evidence>
<dbReference type="InterPro" id="IPR018247">
    <property type="entry name" value="EF_Hand_1_Ca_BS"/>
</dbReference>